<proteinExistence type="predicted"/>
<feature type="non-terminal residue" evidence="3">
    <location>
        <position position="498"/>
    </location>
</feature>
<evidence type="ECO:0000313" key="3">
    <source>
        <dbReference type="EMBL" id="KAF8706676.1"/>
    </source>
</evidence>
<comment type="caution">
    <text evidence="3">The sequence shown here is derived from an EMBL/GenBank/DDBJ whole genome shotgun (WGS) entry which is preliminary data.</text>
</comment>
<dbReference type="Gene3D" id="3.30.420.10">
    <property type="entry name" value="Ribonuclease H-like superfamily/Ribonuclease H"/>
    <property type="match status" value="1"/>
</dbReference>
<dbReference type="Proteomes" id="UP000602905">
    <property type="component" value="Unassembled WGS sequence"/>
</dbReference>
<dbReference type="EMBL" id="JACYCD010000051">
    <property type="protein sequence ID" value="KAF8706676.1"/>
    <property type="molecule type" value="Genomic_DNA"/>
</dbReference>
<dbReference type="Pfam" id="PF03221">
    <property type="entry name" value="HTH_Tnp_Tc5"/>
    <property type="match status" value="1"/>
</dbReference>
<evidence type="ECO:0000259" key="2">
    <source>
        <dbReference type="PROSITE" id="PS51253"/>
    </source>
</evidence>
<dbReference type="InterPro" id="IPR004875">
    <property type="entry name" value="DDE_SF_endonuclease_dom"/>
</dbReference>
<dbReference type="InterPro" id="IPR009057">
    <property type="entry name" value="Homeodomain-like_sf"/>
</dbReference>
<name>A0A8H7HSE9_9AGAM</name>
<dbReference type="AlphaFoldDB" id="A0A8H7HSE9"/>
<dbReference type="InterPro" id="IPR050863">
    <property type="entry name" value="CenT-Element_Derived"/>
</dbReference>
<dbReference type="InterPro" id="IPR036397">
    <property type="entry name" value="RNaseH_sf"/>
</dbReference>
<dbReference type="SUPFAM" id="SSF46689">
    <property type="entry name" value="Homeodomain-like"/>
    <property type="match status" value="1"/>
</dbReference>
<dbReference type="SMART" id="SM00674">
    <property type="entry name" value="CENPB"/>
    <property type="match status" value="1"/>
</dbReference>
<dbReference type="GO" id="GO:0003677">
    <property type="term" value="F:DNA binding"/>
    <property type="evidence" value="ECO:0007669"/>
    <property type="project" value="UniProtKB-KW"/>
</dbReference>
<dbReference type="OrthoDB" id="162969at2759"/>
<evidence type="ECO:0000256" key="1">
    <source>
        <dbReference type="ARBA" id="ARBA00023125"/>
    </source>
</evidence>
<dbReference type="PANTHER" id="PTHR19303:SF73">
    <property type="entry name" value="PROTEIN PDC2"/>
    <property type="match status" value="1"/>
</dbReference>
<dbReference type="InterPro" id="IPR006600">
    <property type="entry name" value="HTH_CenpB_DNA-bd_dom"/>
</dbReference>
<dbReference type="Gene3D" id="1.10.10.60">
    <property type="entry name" value="Homeodomain-like"/>
    <property type="match status" value="1"/>
</dbReference>
<dbReference type="PANTHER" id="PTHR19303">
    <property type="entry name" value="TRANSPOSON"/>
    <property type="match status" value="1"/>
</dbReference>
<dbReference type="Pfam" id="PF03184">
    <property type="entry name" value="DDE_1"/>
    <property type="match status" value="1"/>
</dbReference>
<keyword evidence="1" id="KW-0238">DNA-binding</keyword>
<protein>
    <submittedName>
        <fullName evidence="3">DDE protein</fullName>
    </submittedName>
</protein>
<gene>
    <name evidence="3" type="ORF">RHS03_04750</name>
</gene>
<dbReference type="PROSITE" id="PS51253">
    <property type="entry name" value="HTH_CENPB"/>
    <property type="match status" value="1"/>
</dbReference>
<accession>A0A8H7HSE9</accession>
<evidence type="ECO:0000313" key="4">
    <source>
        <dbReference type="Proteomes" id="UP000602905"/>
    </source>
</evidence>
<feature type="domain" description="HTH CENPB-type" evidence="2">
    <location>
        <begin position="116"/>
        <end position="190"/>
    </location>
</feature>
<sequence>MPPKLSPSLFNNTSFQVYQPLGQPSAVRRRQQLSQLRSQTGSNAPYTLRQNLTLNDKLKILDHCQSNEATGLTQQEKVVQLRGMGYYTLSQSTLSSLLKDEDLLRAYADTHPKHLHVKRRPIVQLPQVEAALHEWILQKQGRGIRLTGDIICEKARDFCRLFNIAESETLKFSNGWLNRLKKRFGLVAFKFHGKAASAPTERLVTEIPRILELFTGYNPCNIFNADETALFFRKVPDIGLATHQMSGVKLDKSRLTYLLCANMDGSEKRPPLIIGQARRPRCFGKLEGRQLGFYYFWNSTAWMYQTIWETFLHDFNEDMKSQGRHILLLVDNAPTHRHTAANYSNIRIEFLPPNLTSWIQPMDAGIIQCFKAHYRNRFTRLALDRDDSGFENIYNISQLDAMSIAFNAWAAVSPSTIANCWRHTGLASSPSVPDNDRSIQQQEVLVNEMENRPNFMRPAFQNLWTLMGPGEQVQTEYEATEEEIVHRLEARLTLDEDA</sequence>
<reference evidence="3" key="1">
    <citation type="submission" date="2020-09" db="EMBL/GenBank/DDBJ databases">
        <title>Comparative genome analyses of four rice-infecting Rhizoctonia solani isolates reveal extensive enrichment of homogalacturonan modification genes.</title>
        <authorList>
            <person name="Lee D.-Y."/>
            <person name="Jeon J."/>
            <person name="Kim K.-T."/>
            <person name="Cheong K."/>
            <person name="Song H."/>
            <person name="Choi G."/>
            <person name="Ko J."/>
            <person name="Opiyo S.O."/>
            <person name="Zuo S."/>
            <person name="Madhav S."/>
            <person name="Lee Y.-H."/>
            <person name="Wang G.-L."/>
        </authorList>
    </citation>
    <scope>NUCLEOTIDE SEQUENCE</scope>
    <source>
        <strain evidence="3">AG1-IA WGL</strain>
    </source>
</reference>
<dbReference type="GO" id="GO:0005634">
    <property type="term" value="C:nucleus"/>
    <property type="evidence" value="ECO:0007669"/>
    <property type="project" value="TreeGrafter"/>
</dbReference>
<organism evidence="3 4">
    <name type="scientific">Rhizoctonia solani</name>
    <dbReference type="NCBI Taxonomy" id="456999"/>
    <lineage>
        <taxon>Eukaryota</taxon>
        <taxon>Fungi</taxon>
        <taxon>Dikarya</taxon>
        <taxon>Basidiomycota</taxon>
        <taxon>Agaricomycotina</taxon>
        <taxon>Agaricomycetes</taxon>
        <taxon>Cantharellales</taxon>
        <taxon>Ceratobasidiaceae</taxon>
        <taxon>Rhizoctonia</taxon>
    </lineage>
</organism>